<comment type="caution">
    <text evidence="1">The sequence shown here is derived from an EMBL/GenBank/DDBJ whole genome shotgun (WGS) entry which is preliminary data.</text>
</comment>
<organism evidence="1 2">
    <name type="scientific">Arctia plantaginis</name>
    <name type="common">Wood tiger moth</name>
    <name type="synonym">Phalaena plantaginis</name>
    <dbReference type="NCBI Taxonomy" id="874455"/>
    <lineage>
        <taxon>Eukaryota</taxon>
        <taxon>Metazoa</taxon>
        <taxon>Ecdysozoa</taxon>
        <taxon>Arthropoda</taxon>
        <taxon>Hexapoda</taxon>
        <taxon>Insecta</taxon>
        <taxon>Pterygota</taxon>
        <taxon>Neoptera</taxon>
        <taxon>Endopterygota</taxon>
        <taxon>Lepidoptera</taxon>
        <taxon>Glossata</taxon>
        <taxon>Ditrysia</taxon>
        <taxon>Noctuoidea</taxon>
        <taxon>Erebidae</taxon>
        <taxon>Arctiinae</taxon>
        <taxon>Arctia</taxon>
    </lineage>
</organism>
<evidence type="ECO:0000313" key="2">
    <source>
        <dbReference type="Proteomes" id="UP000494106"/>
    </source>
</evidence>
<name>A0A8S0ZP24_ARCPL</name>
<dbReference type="AlphaFoldDB" id="A0A8S0ZP24"/>
<proteinExistence type="predicted"/>
<keyword evidence="2" id="KW-1185">Reference proteome</keyword>
<dbReference type="EMBL" id="CADEBC010000485">
    <property type="protein sequence ID" value="CAB3236107.1"/>
    <property type="molecule type" value="Genomic_DNA"/>
</dbReference>
<sequence>MKSMFVCFEQKDNGRKDGMVKLYNSQDGSGRMSGKFEKNLAKLEGKGLKGLRSGLSAPSPPCGRLTVSAVAALPSFDTASALCS</sequence>
<gene>
    <name evidence="1" type="ORF">APLA_LOCUS6435</name>
</gene>
<dbReference type="Proteomes" id="UP000494106">
    <property type="component" value="Unassembled WGS sequence"/>
</dbReference>
<evidence type="ECO:0000313" key="1">
    <source>
        <dbReference type="EMBL" id="CAB3236107.1"/>
    </source>
</evidence>
<accession>A0A8S0ZP24</accession>
<protein>
    <submittedName>
        <fullName evidence="1">Uncharacterized protein</fullName>
    </submittedName>
</protein>
<reference evidence="1 2" key="1">
    <citation type="submission" date="2020-04" db="EMBL/GenBank/DDBJ databases">
        <authorList>
            <person name="Wallbank WR R."/>
            <person name="Pardo Diaz C."/>
            <person name="Kozak K."/>
            <person name="Martin S."/>
            <person name="Jiggins C."/>
            <person name="Moest M."/>
            <person name="Warren A I."/>
            <person name="Byers J.R.P. K."/>
            <person name="Montejo-Kovacevich G."/>
            <person name="Yen C E."/>
        </authorList>
    </citation>
    <scope>NUCLEOTIDE SEQUENCE [LARGE SCALE GENOMIC DNA]</scope>
</reference>